<accession>A0A087V1P8</accession>
<feature type="non-terminal residue" evidence="1">
    <location>
        <position position="58"/>
    </location>
</feature>
<reference evidence="1 2" key="1">
    <citation type="submission" date="2013-11" db="EMBL/GenBank/DDBJ databases">
        <title>Genome sequencing of Stegodyphus mimosarum.</title>
        <authorList>
            <person name="Bechsgaard J."/>
        </authorList>
    </citation>
    <scope>NUCLEOTIDE SEQUENCE [LARGE SCALE GENOMIC DNA]</scope>
</reference>
<sequence length="58" mass="6420">MALPRPKSPRPVTPQKKKDESFFEYLGTLGRRKKIKEVNELTAEGKNAIDSPGSPALP</sequence>
<dbReference type="STRING" id="407821.A0A087V1P8"/>
<evidence type="ECO:0000313" key="2">
    <source>
        <dbReference type="Proteomes" id="UP000054359"/>
    </source>
</evidence>
<dbReference type="AlphaFoldDB" id="A0A087V1P8"/>
<organism evidence="1 2">
    <name type="scientific">Stegodyphus mimosarum</name>
    <name type="common">African social velvet spider</name>
    <dbReference type="NCBI Taxonomy" id="407821"/>
    <lineage>
        <taxon>Eukaryota</taxon>
        <taxon>Metazoa</taxon>
        <taxon>Ecdysozoa</taxon>
        <taxon>Arthropoda</taxon>
        <taxon>Chelicerata</taxon>
        <taxon>Arachnida</taxon>
        <taxon>Araneae</taxon>
        <taxon>Araneomorphae</taxon>
        <taxon>Entelegynae</taxon>
        <taxon>Eresoidea</taxon>
        <taxon>Eresidae</taxon>
        <taxon>Stegodyphus</taxon>
    </lineage>
</organism>
<keyword evidence="2" id="KW-1185">Reference proteome</keyword>
<proteinExistence type="predicted"/>
<dbReference type="OrthoDB" id="2099265at2759"/>
<dbReference type="Proteomes" id="UP000054359">
    <property type="component" value="Unassembled WGS sequence"/>
</dbReference>
<protein>
    <submittedName>
        <fullName evidence="1">Beta-parvin</fullName>
    </submittedName>
</protein>
<dbReference type="EMBL" id="KL867532">
    <property type="protein sequence ID" value="KFM83537.1"/>
    <property type="molecule type" value="Genomic_DNA"/>
</dbReference>
<evidence type="ECO:0000313" key="1">
    <source>
        <dbReference type="EMBL" id="KFM83537.1"/>
    </source>
</evidence>
<name>A0A087V1P8_STEMI</name>
<gene>
    <name evidence="1" type="ORF">X975_12125</name>
</gene>